<keyword evidence="4" id="KW-0812">Transmembrane</keyword>
<dbReference type="GO" id="GO:0008146">
    <property type="term" value="F:sulfotransferase activity"/>
    <property type="evidence" value="ECO:0007669"/>
    <property type="project" value="InterPro"/>
</dbReference>
<gene>
    <name evidence="10" type="ORF">Esi_0056_0045</name>
</gene>
<dbReference type="Proteomes" id="UP000002630">
    <property type="component" value="Linkage Group LG10"/>
</dbReference>
<accession>D8LPX9</accession>
<comment type="similarity">
    <text evidence="2">Belongs to the sulfotransferase 2 family.</text>
</comment>
<evidence type="ECO:0000313" key="10">
    <source>
        <dbReference type="EMBL" id="CBN74871.1"/>
    </source>
</evidence>
<dbReference type="Pfam" id="PF03567">
    <property type="entry name" value="Sulfotransfer_2"/>
    <property type="match status" value="1"/>
</dbReference>
<dbReference type="OrthoDB" id="206904at2759"/>
<evidence type="ECO:0000256" key="2">
    <source>
        <dbReference type="ARBA" id="ARBA00006339"/>
    </source>
</evidence>
<feature type="compositionally biased region" description="Gly residues" evidence="9">
    <location>
        <begin position="295"/>
        <end position="309"/>
    </location>
</feature>
<dbReference type="PANTHER" id="PTHR12137">
    <property type="entry name" value="CARBOHYDRATE SULFOTRANSFERASE"/>
    <property type="match status" value="1"/>
</dbReference>
<dbReference type="InParanoid" id="D8LPX9"/>
<evidence type="ECO:0000256" key="6">
    <source>
        <dbReference type="ARBA" id="ARBA00023034"/>
    </source>
</evidence>
<evidence type="ECO:0000256" key="9">
    <source>
        <dbReference type="SAM" id="MobiDB-lite"/>
    </source>
</evidence>
<dbReference type="GO" id="GO:0016051">
    <property type="term" value="P:carbohydrate biosynthetic process"/>
    <property type="evidence" value="ECO:0007669"/>
    <property type="project" value="InterPro"/>
</dbReference>
<evidence type="ECO:0000313" key="11">
    <source>
        <dbReference type="Proteomes" id="UP000002630"/>
    </source>
</evidence>
<keyword evidence="7" id="KW-0472">Membrane</keyword>
<keyword evidence="3" id="KW-0808">Transferase</keyword>
<keyword evidence="8" id="KW-0325">Glycoprotein</keyword>
<sequence length="390" mass="43588">MHVSDHPLAITRFGGRRESPVRERNELERQDQELVGTTAVRGGDAGKEKIVVTHENLPKMKNVVILRGEGIIYCPIAKVASAEWKRSLRWMVGIEDWMGNHTNLHSAGKNGLERLQEWGLEGITWALESDRYFRFVVVRDPAERLVSAFLNKCVTDGYMRGRLNRQGAPNCAYLSLMPTLFPNATEATLDTHQTLRDLVEREPEDTFYHFASGILAEMKREGDACKVSNHHFQPQMCFCDLREILPAFHVIPFHNMSAEAAAFAARIPEPLPISPHKEATDGGTAGISKSSIGKDGPGGMAQGGRGTGVSGSRRQEIADFLTERFETARDKDVKVTGAADRKNMFLSNRVLRVVHQMFKEDYEVLGQYFPPGEEEINTASGRRTTKTPPQ</sequence>
<feature type="region of interest" description="Disordered" evidence="9">
    <location>
        <begin position="273"/>
        <end position="313"/>
    </location>
</feature>
<evidence type="ECO:0000256" key="1">
    <source>
        <dbReference type="ARBA" id="ARBA00004323"/>
    </source>
</evidence>
<feature type="region of interest" description="Disordered" evidence="9">
    <location>
        <begin position="371"/>
        <end position="390"/>
    </location>
</feature>
<dbReference type="EMBL" id="FN648774">
    <property type="protein sequence ID" value="CBN74871.1"/>
    <property type="molecule type" value="Genomic_DNA"/>
</dbReference>
<dbReference type="InterPro" id="IPR005331">
    <property type="entry name" value="Sulfotransferase"/>
</dbReference>
<evidence type="ECO:0000256" key="8">
    <source>
        <dbReference type="ARBA" id="ARBA00023180"/>
    </source>
</evidence>
<name>D8LPX9_ECTSI</name>
<organism evidence="10 11">
    <name type="scientific">Ectocarpus siliculosus</name>
    <name type="common">Brown alga</name>
    <name type="synonym">Conferva siliculosa</name>
    <dbReference type="NCBI Taxonomy" id="2880"/>
    <lineage>
        <taxon>Eukaryota</taxon>
        <taxon>Sar</taxon>
        <taxon>Stramenopiles</taxon>
        <taxon>Ochrophyta</taxon>
        <taxon>PX clade</taxon>
        <taxon>Phaeophyceae</taxon>
        <taxon>Ectocarpales</taxon>
        <taxon>Ectocarpaceae</taxon>
        <taxon>Ectocarpus</taxon>
    </lineage>
</organism>
<dbReference type="EMBL" id="FN649735">
    <property type="protein sequence ID" value="CBN74871.1"/>
    <property type="molecule type" value="Genomic_DNA"/>
</dbReference>
<evidence type="ECO:0000256" key="5">
    <source>
        <dbReference type="ARBA" id="ARBA00022989"/>
    </source>
</evidence>
<dbReference type="PANTHER" id="PTHR12137:SF54">
    <property type="entry name" value="CARBOHYDRATE SULFOTRANSFERASE"/>
    <property type="match status" value="1"/>
</dbReference>
<dbReference type="AlphaFoldDB" id="D8LPX9"/>
<protein>
    <recommendedName>
        <fullName evidence="12">Carbohydrate sulfotransferase</fullName>
    </recommendedName>
</protein>
<proteinExistence type="inferred from homology"/>
<evidence type="ECO:0008006" key="12">
    <source>
        <dbReference type="Google" id="ProtNLM"/>
    </source>
</evidence>
<keyword evidence="11" id="KW-1185">Reference proteome</keyword>
<evidence type="ECO:0000256" key="4">
    <source>
        <dbReference type="ARBA" id="ARBA00022692"/>
    </source>
</evidence>
<evidence type="ECO:0000256" key="3">
    <source>
        <dbReference type="ARBA" id="ARBA00022679"/>
    </source>
</evidence>
<dbReference type="GO" id="GO:0000139">
    <property type="term" value="C:Golgi membrane"/>
    <property type="evidence" value="ECO:0007669"/>
    <property type="project" value="UniProtKB-SubCell"/>
</dbReference>
<comment type="subcellular location">
    <subcellularLocation>
        <location evidence="1">Golgi apparatus membrane</location>
        <topology evidence="1">Single-pass type II membrane protein</topology>
    </subcellularLocation>
</comment>
<evidence type="ECO:0000256" key="7">
    <source>
        <dbReference type="ARBA" id="ARBA00023136"/>
    </source>
</evidence>
<keyword evidence="5" id="KW-1133">Transmembrane helix</keyword>
<dbReference type="InterPro" id="IPR018011">
    <property type="entry name" value="Carb_sulfotrans_8-10"/>
</dbReference>
<reference evidence="10 11" key="1">
    <citation type="journal article" date="2010" name="Nature">
        <title>The Ectocarpus genome and the independent evolution of multicellularity in brown algae.</title>
        <authorList>
            <person name="Cock J.M."/>
            <person name="Sterck L."/>
            <person name="Rouze P."/>
            <person name="Scornet D."/>
            <person name="Allen A.E."/>
            <person name="Amoutzias G."/>
            <person name="Anthouard V."/>
            <person name="Artiguenave F."/>
            <person name="Aury J.M."/>
            <person name="Badger J.H."/>
            <person name="Beszteri B."/>
            <person name="Billiau K."/>
            <person name="Bonnet E."/>
            <person name="Bothwell J.H."/>
            <person name="Bowler C."/>
            <person name="Boyen C."/>
            <person name="Brownlee C."/>
            <person name="Carrano C.J."/>
            <person name="Charrier B."/>
            <person name="Cho G.Y."/>
            <person name="Coelho S.M."/>
            <person name="Collen J."/>
            <person name="Corre E."/>
            <person name="Da Silva C."/>
            <person name="Delage L."/>
            <person name="Delaroque N."/>
            <person name="Dittami S.M."/>
            <person name="Doulbeau S."/>
            <person name="Elias M."/>
            <person name="Farnham G."/>
            <person name="Gachon C.M."/>
            <person name="Gschloessl B."/>
            <person name="Heesch S."/>
            <person name="Jabbari K."/>
            <person name="Jubin C."/>
            <person name="Kawai H."/>
            <person name="Kimura K."/>
            <person name="Kloareg B."/>
            <person name="Kupper F.C."/>
            <person name="Lang D."/>
            <person name="Le Bail A."/>
            <person name="Leblanc C."/>
            <person name="Lerouge P."/>
            <person name="Lohr M."/>
            <person name="Lopez P.J."/>
            <person name="Martens C."/>
            <person name="Maumus F."/>
            <person name="Michel G."/>
            <person name="Miranda-Saavedra D."/>
            <person name="Morales J."/>
            <person name="Moreau H."/>
            <person name="Motomura T."/>
            <person name="Nagasato C."/>
            <person name="Napoli C.A."/>
            <person name="Nelson D.R."/>
            <person name="Nyvall-Collen P."/>
            <person name="Peters A.F."/>
            <person name="Pommier C."/>
            <person name="Potin P."/>
            <person name="Poulain J."/>
            <person name="Quesneville H."/>
            <person name="Read B."/>
            <person name="Rensing S.A."/>
            <person name="Ritter A."/>
            <person name="Rousvoal S."/>
            <person name="Samanta M."/>
            <person name="Samson G."/>
            <person name="Schroeder D.C."/>
            <person name="Segurens B."/>
            <person name="Strittmatter M."/>
            <person name="Tonon T."/>
            <person name="Tregear J.W."/>
            <person name="Valentin K."/>
            <person name="von Dassow P."/>
            <person name="Yamagishi T."/>
            <person name="Van de Peer Y."/>
            <person name="Wincker P."/>
        </authorList>
    </citation>
    <scope>NUCLEOTIDE SEQUENCE [LARGE SCALE GENOMIC DNA]</scope>
    <source>
        <strain evidence="11">Ec32 / CCAP1310/4</strain>
    </source>
</reference>
<keyword evidence="6" id="KW-0333">Golgi apparatus</keyword>